<feature type="region of interest" description="Disordered" evidence="3">
    <location>
        <begin position="387"/>
        <end position="434"/>
    </location>
</feature>
<dbReference type="OrthoDB" id="60092at2759"/>
<name>A0A0K9P4U4_ZOSMR</name>
<dbReference type="OMA" id="RTRQHHL"/>
<protein>
    <submittedName>
        <fullName evidence="4">Cell cycle checkpoint control protein family</fullName>
    </submittedName>
</protein>
<dbReference type="InterPro" id="IPR026584">
    <property type="entry name" value="Rad9"/>
</dbReference>
<dbReference type="GO" id="GO:0000076">
    <property type="term" value="P:DNA replication checkpoint signaling"/>
    <property type="evidence" value="ECO:0000318"/>
    <property type="project" value="GO_Central"/>
</dbReference>
<accession>A0A0K9P4U4</accession>
<organism evidence="4 5">
    <name type="scientific">Zostera marina</name>
    <name type="common">Eelgrass</name>
    <dbReference type="NCBI Taxonomy" id="29655"/>
    <lineage>
        <taxon>Eukaryota</taxon>
        <taxon>Viridiplantae</taxon>
        <taxon>Streptophyta</taxon>
        <taxon>Embryophyta</taxon>
        <taxon>Tracheophyta</taxon>
        <taxon>Spermatophyta</taxon>
        <taxon>Magnoliopsida</taxon>
        <taxon>Liliopsida</taxon>
        <taxon>Zosteraceae</taxon>
        <taxon>Zostera</taxon>
    </lineage>
</organism>
<proteinExistence type="inferred from homology"/>
<sequence length="434" mass="48529">MEFTLSGNPLKTFHRSITCLARVGTELVLQASPSQLIFHTINSSRSAYQSITLKFDFFDVYTISGTPPIQCSVLLKAVCAILRTSVTTIDRLSVHLPGPDAAKLKSTLECYNGMKKIYWINCNVEPDIQNLSLEKERFPSSLVVRPRDLHRLLANFQSTLQEITIIATEPNASADNPGEIGGKAVELRSYIDPTKDNSDTALHTQLWIDPSEEFLQYTHNGDPVDVTFGVKELKAFLLFCEGCEVDIHLFFEKSGEPILMTPRFGFDDGSAISDFDAKLVLATMLTSQIQEGNSSEMPNVAPAAPGTHSQQEHTKTVTPTPTSNTKIWSDLSGGVHSARRHQIQTEHPPFPTQIPIQMTNIVNSKEPARENQHDIFSFEQQIHMEQPPDKHQGNLEAHTSRWSQHHPSNWLDVGDDEEEEDDDEFVLPTPQNSN</sequence>
<dbReference type="PANTHER" id="PTHR15237">
    <property type="entry name" value="DNA REPAIR PROTEIN RAD9"/>
    <property type="match status" value="1"/>
</dbReference>
<keyword evidence="5" id="KW-1185">Reference proteome</keyword>
<dbReference type="Proteomes" id="UP000036987">
    <property type="component" value="Unassembled WGS sequence"/>
</dbReference>
<reference evidence="5" key="1">
    <citation type="journal article" date="2016" name="Nature">
        <title>The genome of the seagrass Zostera marina reveals angiosperm adaptation to the sea.</title>
        <authorList>
            <person name="Olsen J.L."/>
            <person name="Rouze P."/>
            <person name="Verhelst B."/>
            <person name="Lin Y.-C."/>
            <person name="Bayer T."/>
            <person name="Collen J."/>
            <person name="Dattolo E."/>
            <person name="De Paoli E."/>
            <person name="Dittami S."/>
            <person name="Maumus F."/>
            <person name="Michel G."/>
            <person name="Kersting A."/>
            <person name="Lauritano C."/>
            <person name="Lohaus R."/>
            <person name="Toepel M."/>
            <person name="Tonon T."/>
            <person name="Vanneste K."/>
            <person name="Amirebrahimi M."/>
            <person name="Brakel J."/>
            <person name="Bostroem C."/>
            <person name="Chovatia M."/>
            <person name="Grimwood J."/>
            <person name="Jenkins J.W."/>
            <person name="Jueterbock A."/>
            <person name="Mraz A."/>
            <person name="Stam W.T."/>
            <person name="Tice H."/>
            <person name="Bornberg-Bauer E."/>
            <person name="Green P.J."/>
            <person name="Pearson G.A."/>
            <person name="Procaccini G."/>
            <person name="Duarte C.M."/>
            <person name="Schmutz J."/>
            <person name="Reusch T.B.H."/>
            <person name="Van de Peer Y."/>
        </authorList>
    </citation>
    <scope>NUCLEOTIDE SEQUENCE [LARGE SCALE GENOMIC DNA]</scope>
    <source>
        <strain evidence="5">cv. Finnish</strain>
    </source>
</reference>
<dbReference type="GO" id="GO:0071479">
    <property type="term" value="P:cellular response to ionizing radiation"/>
    <property type="evidence" value="ECO:0000318"/>
    <property type="project" value="GO_Central"/>
</dbReference>
<dbReference type="GO" id="GO:0006281">
    <property type="term" value="P:DNA repair"/>
    <property type="evidence" value="ECO:0000318"/>
    <property type="project" value="GO_Central"/>
</dbReference>
<dbReference type="InterPro" id="IPR046938">
    <property type="entry name" value="DNA_clamp_sf"/>
</dbReference>
<dbReference type="InterPro" id="IPR007268">
    <property type="entry name" value="Rad9/Ddc1"/>
</dbReference>
<evidence type="ECO:0000256" key="2">
    <source>
        <dbReference type="PIRNR" id="PIRNR009303"/>
    </source>
</evidence>
<dbReference type="Pfam" id="PF04139">
    <property type="entry name" value="Rad9"/>
    <property type="match status" value="1"/>
</dbReference>
<dbReference type="SUPFAM" id="SSF55979">
    <property type="entry name" value="DNA clamp"/>
    <property type="match status" value="1"/>
</dbReference>
<gene>
    <name evidence="4" type="ORF">ZOSMA_387G00050</name>
</gene>
<evidence type="ECO:0000256" key="1">
    <source>
        <dbReference type="ARBA" id="ARBA00008494"/>
    </source>
</evidence>
<dbReference type="EMBL" id="LFYR01001190">
    <property type="protein sequence ID" value="KMZ64066.1"/>
    <property type="molecule type" value="Genomic_DNA"/>
</dbReference>
<dbReference type="GO" id="GO:0031573">
    <property type="term" value="P:mitotic intra-S DNA damage checkpoint signaling"/>
    <property type="evidence" value="ECO:0000318"/>
    <property type="project" value="GO_Central"/>
</dbReference>
<feature type="compositionally biased region" description="Low complexity" evidence="3">
    <location>
        <begin position="316"/>
        <end position="326"/>
    </location>
</feature>
<feature type="region of interest" description="Disordered" evidence="3">
    <location>
        <begin position="292"/>
        <end position="326"/>
    </location>
</feature>
<evidence type="ECO:0000313" key="5">
    <source>
        <dbReference type="Proteomes" id="UP000036987"/>
    </source>
</evidence>
<evidence type="ECO:0000256" key="3">
    <source>
        <dbReference type="SAM" id="MobiDB-lite"/>
    </source>
</evidence>
<dbReference type="PIRSF" id="PIRSF009303">
    <property type="entry name" value="Cell_cycle_RAD9"/>
    <property type="match status" value="1"/>
</dbReference>
<dbReference type="GO" id="GO:0030896">
    <property type="term" value="C:checkpoint clamp complex"/>
    <property type="evidence" value="ECO:0000318"/>
    <property type="project" value="GO_Central"/>
</dbReference>
<dbReference type="FunFam" id="3.70.10.10:FF:000012">
    <property type="entry name" value="cell cycle checkpoint control protein RAD9A"/>
    <property type="match status" value="1"/>
</dbReference>
<dbReference type="PANTHER" id="PTHR15237:SF0">
    <property type="entry name" value="CELL CYCLE CHECKPOINT CONTROL PROTEIN"/>
    <property type="match status" value="1"/>
</dbReference>
<comment type="similarity">
    <text evidence="1 2">Belongs to the rad9 family.</text>
</comment>
<comment type="caution">
    <text evidence="4">The sequence shown here is derived from an EMBL/GenBank/DDBJ whole genome shotgun (WGS) entry which is preliminary data.</text>
</comment>
<dbReference type="STRING" id="29655.A0A0K9P4U4"/>
<dbReference type="AlphaFoldDB" id="A0A0K9P4U4"/>
<feature type="compositionally biased region" description="Acidic residues" evidence="3">
    <location>
        <begin position="413"/>
        <end position="425"/>
    </location>
</feature>
<evidence type="ECO:0000313" key="4">
    <source>
        <dbReference type="EMBL" id="KMZ64066.1"/>
    </source>
</evidence>
<dbReference type="Gene3D" id="3.70.10.10">
    <property type="match status" value="1"/>
</dbReference>